<dbReference type="GO" id="GO:0005829">
    <property type="term" value="C:cytosol"/>
    <property type="evidence" value="ECO:0007669"/>
    <property type="project" value="TreeGrafter"/>
</dbReference>
<keyword evidence="8" id="KW-1185">Reference proteome</keyword>
<feature type="domain" description="Aspartate/glutamate/uridylate kinase" evidence="6">
    <location>
        <begin position="65"/>
        <end position="166"/>
    </location>
</feature>
<gene>
    <name evidence="7" type="ORF">BU14_0196s0022</name>
</gene>
<dbReference type="PANTHER" id="PTHR43654:SF1">
    <property type="entry name" value="ISOPENTENYL PHOSPHATE KINASE"/>
    <property type="match status" value="1"/>
</dbReference>
<evidence type="ECO:0000256" key="5">
    <source>
        <dbReference type="SAM" id="MobiDB-lite"/>
    </source>
</evidence>
<feature type="region of interest" description="Disordered" evidence="5">
    <location>
        <begin position="1"/>
        <end position="64"/>
    </location>
</feature>
<dbReference type="EMBL" id="KV918870">
    <property type="protein sequence ID" value="OSX76355.1"/>
    <property type="molecule type" value="Genomic_DNA"/>
</dbReference>
<dbReference type="InterPro" id="IPR001048">
    <property type="entry name" value="Asp/Glu/Uridylate_kinase"/>
</dbReference>
<name>A0A1X6P6H5_PORUM</name>
<accession>A0A1X6P6H5</accession>
<feature type="compositionally biased region" description="Polar residues" evidence="5">
    <location>
        <begin position="390"/>
        <end position="403"/>
    </location>
</feature>
<evidence type="ECO:0000256" key="3">
    <source>
        <dbReference type="ARBA" id="ARBA00022777"/>
    </source>
</evidence>
<dbReference type="Pfam" id="PF00696">
    <property type="entry name" value="AA_kinase"/>
    <property type="match status" value="1"/>
</dbReference>
<evidence type="ECO:0000259" key="6">
    <source>
        <dbReference type="Pfam" id="PF00696"/>
    </source>
</evidence>
<organism evidence="7 8">
    <name type="scientific">Porphyra umbilicalis</name>
    <name type="common">Purple laver</name>
    <name type="synonym">Red alga</name>
    <dbReference type="NCBI Taxonomy" id="2786"/>
    <lineage>
        <taxon>Eukaryota</taxon>
        <taxon>Rhodophyta</taxon>
        <taxon>Bangiophyceae</taxon>
        <taxon>Bangiales</taxon>
        <taxon>Bangiaceae</taxon>
        <taxon>Porphyra</taxon>
    </lineage>
</organism>
<evidence type="ECO:0000313" key="8">
    <source>
        <dbReference type="Proteomes" id="UP000218209"/>
    </source>
</evidence>
<evidence type="ECO:0000256" key="4">
    <source>
        <dbReference type="ARBA" id="ARBA00022840"/>
    </source>
</evidence>
<dbReference type="PANTHER" id="PTHR43654">
    <property type="entry name" value="GLUTAMATE 5-KINASE"/>
    <property type="match status" value="1"/>
</dbReference>
<dbReference type="GO" id="GO:0005524">
    <property type="term" value="F:ATP binding"/>
    <property type="evidence" value="ECO:0007669"/>
    <property type="project" value="UniProtKB-KW"/>
</dbReference>
<keyword evidence="3" id="KW-0418">Kinase</keyword>
<sequence>MDGGTAAAHRGGRPSGCPSTGTSGWKHDADAAAPLLGGPDPCPAVDQHGGGPPPPPPTPDDPPPLLIKLGGSALTDKAVRGAARPAAAAAAATVLAAAWRAHPHLVLIHGAGSCGHHEAKEAGVHVGHGGAAGVAATHAAVARLSAVVVDAAVAAGLPAVALPPLAVGGGGGGGSSTPRVVLLSSTAGVYTHPPDHPAARLVRRLPIGGPSAGWAGATAPSPGDLVTTTAAHDVTGGMAAKVAATDAMVRRGAGALRVLLSSIDALGGRGGALGDLASTLGRAGVDGWGGGGGGTTPSAWTARGPCGRVRPPPPTGGSAMATAEGGGGAGCGPLKGRARGAARAARCGGTARRGGACAGAAAAVGRGGPCESECVACARPFRPHPPRATRASTITNASQKSVT</sequence>
<keyword evidence="1" id="KW-0808">Transferase</keyword>
<protein>
    <recommendedName>
        <fullName evidence="6">Aspartate/glutamate/uridylate kinase domain-containing protein</fullName>
    </recommendedName>
</protein>
<dbReference type="AlphaFoldDB" id="A0A1X6P6H5"/>
<keyword evidence="2" id="KW-0547">Nucleotide-binding</keyword>
<keyword evidence="4" id="KW-0067">ATP-binding</keyword>
<feature type="region of interest" description="Disordered" evidence="5">
    <location>
        <begin position="381"/>
        <end position="403"/>
    </location>
</feature>
<dbReference type="InterPro" id="IPR036393">
    <property type="entry name" value="AceGlu_kinase-like_sf"/>
</dbReference>
<dbReference type="Proteomes" id="UP000218209">
    <property type="component" value="Unassembled WGS sequence"/>
</dbReference>
<dbReference type="Gene3D" id="3.40.1160.10">
    <property type="entry name" value="Acetylglutamate kinase-like"/>
    <property type="match status" value="2"/>
</dbReference>
<feature type="compositionally biased region" description="Pro residues" evidence="5">
    <location>
        <begin position="51"/>
        <end position="64"/>
    </location>
</feature>
<proteinExistence type="predicted"/>
<evidence type="ECO:0000313" key="7">
    <source>
        <dbReference type="EMBL" id="OSX76355.1"/>
    </source>
</evidence>
<evidence type="ECO:0000256" key="2">
    <source>
        <dbReference type="ARBA" id="ARBA00022741"/>
    </source>
</evidence>
<reference evidence="7 8" key="1">
    <citation type="submission" date="2017-03" db="EMBL/GenBank/DDBJ databases">
        <title>WGS assembly of Porphyra umbilicalis.</title>
        <authorList>
            <person name="Brawley S.H."/>
            <person name="Blouin N.A."/>
            <person name="Ficko-Blean E."/>
            <person name="Wheeler G.L."/>
            <person name="Lohr M."/>
            <person name="Goodson H.V."/>
            <person name="Jenkins J.W."/>
            <person name="Blaby-Haas C.E."/>
            <person name="Helliwell K.E."/>
            <person name="Chan C."/>
            <person name="Marriage T."/>
            <person name="Bhattacharya D."/>
            <person name="Klein A.S."/>
            <person name="Badis Y."/>
            <person name="Brodie J."/>
            <person name="Cao Y."/>
            <person name="Collen J."/>
            <person name="Dittami S.M."/>
            <person name="Gachon C.M."/>
            <person name="Green B.R."/>
            <person name="Karpowicz S."/>
            <person name="Kim J.W."/>
            <person name="Kudahl U."/>
            <person name="Lin S."/>
            <person name="Michel G."/>
            <person name="Mittag M."/>
            <person name="Olson B.J."/>
            <person name="Pangilinan J."/>
            <person name="Peng Y."/>
            <person name="Qiu H."/>
            <person name="Shu S."/>
            <person name="Singer J.T."/>
            <person name="Smith A.G."/>
            <person name="Sprecher B.N."/>
            <person name="Wagner V."/>
            <person name="Wang W."/>
            <person name="Wang Z.-Y."/>
            <person name="Yan J."/>
            <person name="Yarish C."/>
            <person name="Zoeuner-Riek S."/>
            <person name="Zhuang Y."/>
            <person name="Zou Y."/>
            <person name="Lindquist E.A."/>
            <person name="Grimwood J."/>
            <person name="Barry K."/>
            <person name="Rokhsar D.S."/>
            <person name="Schmutz J."/>
            <person name="Stiller J.W."/>
            <person name="Grossman A.R."/>
            <person name="Prochnik S.E."/>
        </authorList>
    </citation>
    <scope>NUCLEOTIDE SEQUENCE [LARGE SCALE GENOMIC DNA]</scope>
    <source>
        <strain evidence="7">4086291</strain>
    </source>
</reference>
<dbReference type="GO" id="GO:0004349">
    <property type="term" value="F:glutamate 5-kinase activity"/>
    <property type="evidence" value="ECO:0007669"/>
    <property type="project" value="TreeGrafter"/>
</dbReference>
<dbReference type="OrthoDB" id="1934954at2759"/>
<dbReference type="SUPFAM" id="SSF53633">
    <property type="entry name" value="Carbamate kinase-like"/>
    <property type="match status" value="1"/>
</dbReference>
<evidence type="ECO:0000256" key="1">
    <source>
        <dbReference type="ARBA" id="ARBA00022679"/>
    </source>
</evidence>